<dbReference type="PANTHER" id="PTHR47049:SF2">
    <property type="entry name" value="PIEZO-TYPE MECHANOSENSITIVE ION CHANNEL HOMOLOG"/>
    <property type="match status" value="1"/>
</dbReference>
<dbReference type="EMBL" id="OA576145">
    <property type="protein sequence ID" value="CAD7205650.1"/>
    <property type="molecule type" value="Genomic_DNA"/>
</dbReference>
<evidence type="ECO:0000256" key="1">
    <source>
        <dbReference type="SAM" id="MobiDB-lite"/>
    </source>
</evidence>
<feature type="region of interest" description="Disordered" evidence="1">
    <location>
        <begin position="318"/>
        <end position="338"/>
    </location>
</feature>
<organism evidence="3">
    <name type="scientific">Timema douglasi</name>
    <name type="common">Walking stick</name>
    <dbReference type="NCBI Taxonomy" id="61478"/>
    <lineage>
        <taxon>Eukaryota</taxon>
        <taxon>Metazoa</taxon>
        <taxon>Ecdysozoa</taxon>
        <taxon>Arthropoda</taxon>
        <taxon>Hexapoda</taxon>
        <taxon>Insecta</taxon>
        <taxon>Pterygota</taxon>
        <taxon>Neoptera</taxon>
        <taxon>Polyneoptera</taxon>
        <taxon>Phasmatodea</taxon>
        <taxon>Timematodea</taxon>
        <taxon>Timematoidea</taxon>
        <taxon>Timematidae</taxon>
        <taxon>Timema</taxon>
    </lineage>
</organism>
<feature type="domain" description="Piezo transmembrane helical unit" evidence="2">
    <location>
        <begin position="181"/>
        <end position="301"/>
    </location>
</feature>
<dbReference type="AlphaFoldDB" id="A0A7R8ZDP2"/>
<dbReference type="GO" id="GO:0016020">
    <property type="term" value="C:membrane"/>
    <property type="evidence" value="ECO:0007669"/>
    <property type="project" value="InterPro"/>
</dbReference>
<evidence type="ECO:0000313" key="3">
    <source>
        <dbReference type="EMBL" id="CAD7205650.1"/>
    </source>
</evidence>
<feature type="region of interest" description="Disordered" evidence="1">
    <location>
        <begin position="1"/>
        <end position="20"/>
    </location>
</feature>
<dbReference type="Pfam" id="PF23188">
    <property type="entry name" value="THU_Piezo1"/>
    <property type="match status" value="1"/>
</dbReference>
<reference evidence="3" key="1">
    <citation type="submission" date="2020-11" db="EMBL/GenBank/DDBJ databases">
        <authorList>
            <person name="Tran Van P."/>
        </authorList>
    </citation>
    <scope>NUCLEOTIDE SEQUENCE</scope>
</reference>
<gene>
    <name evidence="3" type="ORF">TDIB3V08_LOCUS11800</name>
</gene>
<dbReference type="InterPro" id="IPR027272">
    <property type="entry name" value="Piezo"/>
</dbReference>
<dbReference type="InterPro" id="IPR056768">
    <property type="entry name" value="THU_Piezo"/>
</dbReference>
<protein>
    <recommendedName>
        <fullName evidence="2">Piezo transmembrane helical unit domain-containing protein</fullName>
    </recommendedName>
</protein>
<accession>A0A7R8ZDP2</accession>
<dbReference type="GO" id="GO:0008381">
    <property type="term" value="F:mechanosensitive monoatomic ion channel activity"/>
    <property type="evidence" value="ECO:0007669"/>
    <property type="project" value="InterPro"/>
</dbReference>
<dbReference type="PANTHER" id="PTHR47049">
    <property type="entry name" value="PIEZO-TYPE MECHANOSENSITIVE ION CHANNEL HOMOLOG"/>
    <property type="match status" value="1"/>
</dbReference>
<proteinExistence type="predicted"/>
<evidence type="ECO:0000259" key="2">
    <source>
        <dbReference type="Pfam" id="PF23188"/>
    </source>
</evidence>
<name>A0A7R8ZDP2_TIMDO</name>
<sequence length="427" mass="47371">MKTPRLDQAQARSSPVHSSEDLLAAPVGSINSLCTPSHRLTEESQGVPEIRLVAPSLERGLDSGRSKFLLFEHNCSSPTASLVLADSSQLTALKSYQTKLCITTPNHLNCKNMRLAAVTSDSQNSGIYLNVDCQTSVSTKEVMRLLGVLVDESDSDSQHELSAADQPPIVQLCIAIYYSLMSHSELICYFMVFLHQIKSATILSLPLPLMVFLWGTLTVPRPTKTFWVTLIAYTETIVVVKCLFQFDLIPWNIRPILDNQPFFPPRIIGIEQKPNYATYDLALLLIIFFHRVMLKSMGLWKSSYEDPIRFPKKEETFALDSSGSDEQQTKAGEEFSDLQPSKLCESLPPIPNESLSSALRLRRGSAGSRSSSVRQVVTQGGRRLSAIRSVEDLEGETSTDLPTTQLVVVETERESALVHFPAIIKLA</sequence>